<accession>L2F8N3</accession>
<name>L2F8N3_9GAMM</name>
<dbReference type="eggNOG" id="ENOG5033333">
    <property type="taxonomic scope" value="Bacteria"/>
</dbReference>
<keyword evidence="2 6" id="KW-0812">Transmembrane</keyword>
<dbReference type="InterPro" id="IPR010445">
    <property type="entry name" value="LapA_dom"/>
</dbReference>
<evidence type="ECO:0000313" key="8">
    <source>
        <dbReference type="EMBL" id="ELA08833.1"/>
    </source>
</evidence>
<keyword evidence="1" id="KW-1003">Cell membrane</keyword>
<keyword evidence="3 6" id="KW-1133">Transmembrane helix</keyword>
<dbReference type="RefSeq" id="WP_009501209.1">
    <property type="nucleotide sequence ID" value="NZ_ANIN01000001.1"/>
</dbReference>
<gene>
    <name evidence="8" type="ORF">MOMA_00435</name>
</gene>
<evidence type="ECO:0000256" key="2">
    <source>
        <dbReference type="ARBA" id="ARBA00022692"/>
    </source>
</evidence>
<dbReference type="Proteomes" id="UP000023795">
    <property type="component" value="Unassembled WGS sequence"/>
</dbReference>
<proteinExistence type="predicted"/>
<dbReference type="GO" id="GO:0005886">
    <property type="term" value="C:plasma membrane"/>
    <property type="evidence" value="ECO:0007669"/>
    <property type="project" value="InterPro"/>
</dbReference>
<dbReference type="STRING" id="1230338.MOMA_00435"/>
<evidence type="ECO:0000256" key="1">
    <source>
        <dbReference type="ARBA" id="ARBA00022475"/>
    </source>
</evidence>
<dbReference type="EMBL" id="ANIN01000001">
    <property type="protein sequence ID" value="ELA08833.1"/>
    <property type="molecule type" value="Genomic_DNA"/>
</dbReference>
<feature type="transmembrane region" description="Helical" evidence="6">
    <location>
        <begin position="43"/>
        <end position="67"/>
    </location>
</feature>
<dbReference type="PATRIC" id="fig|1230338.3.peg.86"/>
<dbReference type="Pfam" id="PF06305">
    <property type="entry name" value="LapA_dom"/>
    <property type="match status" value="1"/>
</dbReference>
<dbReference type="OrthoDB" id="6658900at2"/>
<evidence type="ECO:0000256" key="4">
    <source>
        <dbReference type="ARBA" id="ARBA00023136"/>
    </source>
</evidence>
<organism evidence="8 9">
    <name type="scientific">Moraxella macacae 0408225</name>
    <dbReference type="NCBI Taxonomy" id="1230338"/>
    <lineage>
        <taxon>Bacteria</taxon>
        <taxon>Pseudomonadati</taxon>
        <taxon>Pseudomonadota</taxon>
        <taxon>Gammaproteobacteria</taxon>
        <taxon>Moraxellales</taxon>
        <taxon>Moraxellaceae</taxon>
        <taxon>Moraxella</taxon>
    </lineage>
</organism>
<comment type="caution">
    <text evidence="8">The sequence shown here is derived from an EMBL/GenBank/DDBJ whole genome shotgun (WGS) entry which is preliminary data.</text>
</comment>
<protein>
    <recommendedName>
        <fullName evidence="7">Lipopolysaccharide assembly protein A domain-containing protein</fullName>
    </recommendedName>
</protein>
<reference evidence="8 9" key="1">
    <citation type="journal article" date="2013" name="Genome Announc.">
        <title>Genome Sequence of Moraxella macacae 0408225, a Novel Bacterial Species Isolated from a Cynomolgus Macaque with Epistaxis.</title>
        <authorList>
            <person name="Ladner J.T."/>
            <person name="Whitehouse C.A."/>
            <person name="Koroleva G.I."/>
            <person name="Palacios G.F."/>
        </authorList>
    </citation>
    <scope>NUCLEOTIDE SEQUENCE [LARGE SCALE GENOMIC DNA]</scope>
    <source>
        <strain evidence="8 9">0408225</strain>
    </source>
</reference>
<evidence type="ECO:0000256" key="5">
    <source>
        <dbReference type="SAM" id="Coils"/>
    </source>
</evidence>
<sequence>MRYLIAILLFIVFAYSLMLVLVNNNQAEVNLIFSQVPQMNLGLLLIICILLGVVGGVLLSIMLFKVVQIRLENQRLNKELSQTREKLLQTQNNLEQHLSQHQDTGLPIESLKQPQL</sequence>
<evidence type="ECO:0000313" key="9">
    <source>
        <dbReference type="Proteomes" id="UP000023795"/>
    </source>
</evidence>
<dbReference type="AlphaFoldDB" id="L2F8N3"/>
<evidence type="ECO:0000259" key="7">
    <source>
        <dbReference type="Pfam" id="PF06305"/>
    </source>
</evidence>
<keyword evidence="9" id="KW-1185">Reference proteome</keyword>
<feature type="domain" description="Lipopolysaccharide assembly protein A" evidence="7">
    <location>
        <begin position="23"/>
        <end position="87"/>
    </location>
</feature>
<keyword evidence="4 6" id="KW-0472">Membrane</keyword>
<feature type="coiled-coil region" evidence="5">
    <location>
        <begin position="66"/>
        <end position="104"/>
    </location>
</feature>
<evidence type="ECO:0000256" key="3">
    <source>
        <dbReference type="ARBA" id="ARBA00022989"/>
    </source>
</evidence>
<keyword evidence="5" id="KW-0175">Coiled coil</keyword>
<evidence type="ECO:0000256" key="6">
    <source>
        <dbReference type="SAM" id="Phobius"/>
    </source>
</evidence>